<dbReference type="OrthoDB" id="2691912at2"/>
<protein>
    <recommendedName>
        <fullName evidence="1">LysM domain-containing protein</fullName>
    </recommendedName>
</protein>
<organism evidence="2 3">
    <name type="scientific">Salibacterium qingdaonense</name>
    <dbReference type="NCBI Taxonomy" id="266892"/>
    <lineage>
        <taxon>Bacteria</taxon>
        <taxon>Bacillati</taxon>
        <taxon>Bacillota</taxon>
        <taxon>Bacilli</taxon>
        <taxon>Bacillales</taxon>
        <taxon>Bacillaceae</taxon>
    </lineage>
</organism>
<dbReference type="Proteomes" id="UP000199668">
    <property type="component" value="Unassembled WGS sequence"/>
</dbReference>
<dbReference type="RefSeq" id="WP_090925768.1">
    <property type="nucleotide sequence ID" value="NZ_FOTY01000003.1"/>
</dbReference>
<accession>A0A1I4JKQ4</accession>
<evidence type="ECO:0000259" key="1">
    <source>
        <dbReference type="PROSITE" id="PS51782"/>
    </source>
</evidence>
<dbReference type="AlphaFoldDB" id="A0A1I4JKQ4"/>
<evidence type="ECO:0000313" key="2">
    <source>
        <dbReference type="EMBL" id="SFL67064.1"/>
    </source>
</evidence>
<feature type="domain" description="LysM" evidence="1">
    <location>
        <begin position="46"/>
        <end position="99"/>
    </location>
</feature>
<dbReference type="STRING" id="266892.SAMN04488054_103213"/>
<dbReference type="PROSITE" id="PS51782">
    <property type="entry name" value="LYSM"/>
    <property type="match status" value="1"/>
</dbReference>
<sequence>MKKTLFFILFILLSVSVYYDLTEGTLTGSMEDKPSPSDNIDDGPAVEVTVESGQTLLSITKKLHDGVLPASVEIITRDFKQLNDGISPDRIQVNKPYQFPLYSRRQELSY</sequence>
<keyword evidence="3" id="KW-1185">Reference proteome</keyword>
<dbReference type="InterPro" id="IPR018392">
    <property type="entry name" value="LysM"/>
</dbReference>
<reference evidence="2 3" key="1">
    <citation type="submission" date="2016-10" db="EMBL/GenBank/DDBJ databases">
        <authorList>
            <person name="de Groot N.N."/>
        </authorList>
    </citation>
    <scope>NUCLEOTIDE SEQUENCE [LARGE SCALE GENOMIC DNA]</scope>
    <source>
        <strain evidence="2 3">CGMCC 1.6134</strain>
    </source>
</reference>
<gene>
    <name evidence="2" type="ORF">SAMN04488054_103213</name>
</gene>
<name>A0A1I4JKQ4_9BACI</name>
<dbReference type="EMBL" id="FOTY01000003">
    <property type="protein sequence ID" value="SFL67064.1"/>
    <property type="molecule type" value="Genomic_DNA"/>
</dbReference>
<evidence type="ECO:0000313" key="3">
    <source>
        <dbReference type="Proteomes" id="UP000199668"/>
    </source>
</evidence>
<proteinExistence type="predicted"/>